<dbReference type="Pfam" id="PF03572">
    <property type="entry name" value="Peptidase_S41"/>
    <property type="match status" value="1"/>
</dbReference>
<reference evidence="8" key="1">
    <citation type="submission" date="2012-06" db="EMBL/GenBank/DDBJ databases">
        <title>Complete sequence of chromosome of Desulfomonile tiedjei DSM 6799.</title>
        <authorList>
            <person name="Lucas S."/>
            <person name="Copeland A."/>
            <person name="Lapidus A."/>
            <person name="Glavina del Rio T."/>
            <person name="Dalin E."/>
            <person name="Tice H."/>
            <person name="Bruce D."/>
            <person name="Goodwin L."/>
            <person name="Pitluck S."/>
            <person name="Peters L."/>
            <person name="Ovchinnikova G."/>
            <person name="Zeytun A."/>
            <person name="Lu M."/>
            <person name="Kyrpides N."/>
            <person name="Mavromatis K."/>
            <person name="Ivanova N."/>
            <person name="Brettin T."/>
            <person name="Detter J.C."/>
            <person name="Han C."/>
            <person name="Larimer F."/>
            <person name="Land M."/>
            <person name="Hauser L."/>
            <person name="Markowitz V."/>
            <person name="Cheng J.-F."/>
            <person name="Hugenholtz P."/>
            <person name="Woyke T."/>
            <person name="Wu D."/>
            <person name="Spring S."/>
            <person name="Schroeder M."/>
            <person name="Brambilla E."/>
            <person name="Klenk H.-P."/>
            <person name="Eisen J.A."/>
        </authorList>
    </citation>
    <scope>NUCLEOTIDE SEQUENCE [LARGE SCALE GENOMIC DNA]</scope>
    <source>
        <strain evidence="8">ATCC 49306 / DSM 6799 / DCB-1</strain>
    </source>
</reference>
<evidence type="ECO:0000259" key="6">
    <source>
        <dbReference type="PROSITE" id="PS50106"/>
    </source>
</evidence>
<dbReference type="InterPro" id="IPR036034">
    <property type="entry name" value="PDZ_sf"/>
</dbReference>
<feature type="domain" description="PDZ" evidence="6">
    <location>
        <begin position="150"/>
        <end position="218"/>
    </location>
</feature>
<dbReference type="KEGG" id="dti:Desti_3204"/>
<dbReference type="GO" id="GO:0030288">
    <property type="term" value="C:outer membrane-bounded periplasmic space"/>
    <property type="evidence" value="ECO:0007669"/>
    <property type="project" value="TreeGrafter"/>
</dbReference>
<dbReference type="SUPFAM" id="SSF50156">
    <property type="entry name" value="PDZ domain-like"/>
    <property type="match status" value="1"/>
</dbReference>
<dbReference type="HOGENOM" id="CLU_577131_0_0_7"/>
<dbReference type="NCBIfam" id="TIGR00225">
    <property type="entry name" value="prc"/>
    <property type="match status" value="1"/>
</dbReference>
<evidence type="ECO:0000256" key="4">
    <source>
        <dbReference type="ARBA" id="ARBA00022825"/>
    </source>
</evidence>
<accession>I4C8H4</accession>
<dbReference type="eggNOG" id="COG0793">
    <property type="taxonomic scope" value="Bacteria"/>
</dbReference>
<sequence>MLILTSGKVILPLLFLMFFIYGSAVTGFAATNGTEFSDSGFIRPLRSVTGIRPFDEAIALFRQHYAQKIHDADLFNGILEKFTFSMLPNCTEDLETFQECGAEPEVCFSKAIAQIESACKINREQSLLRSLNLFLQDLDPNSCLMDLSMLKELKIGTSGKFGGVGMVVTPKNGEYVVISPFEGSPAYDAGIRAGDTILQIDQNSLQNVPLLEVLRKVRGPAGSTISVTLKEARSGRIRQLVMKRRMIQIRPVRFALLSQDAAYLRIVNFQESVSGEVYQALVRFSRMPSRDKLLILDLRDNPGGVFEEAIQVADLFVPDGMITSLKGRNPDFAREFRASGKKMVPDTKIIILINQGSASASEILTGALQGRTNVIVAGKPSFGKASVQAVFPIQTGMALRLTTAHYYTADGRDIEGKGLQPDILIEEDSHWPERTAVDVLRADQLERDPWIRKILEYHAANNRPGVSPFTTMY</sequence>
<dbReference type="PANTHER" id="PTHR32060:SF30">
    <property type="entry name" value="CARBOXY-TERMINAL PROCESSING PROTEASE CTPA"/>
    <property type="match status" value="1"/>
</dbReference>
<dbReference type="InterPro" id="IPR001478">
    <property type="entry name" value="PDZ"/>
</dbReference>
<evidence type="ECO:0000256" key="5">
    <source>
        <dbReference type="RuleBase" id="RU004404"/>
    </source>
</evidence>
<dbReference type="AlphaFoldDB" id="I4C8H4"/>
<dbReference type="Proteomes" id="UP000006055">
    <property type="component" value="Chromosome"/>
</dbReference>
<keyword evidence="2 5" id="KW-0645">Protease</keyword>
<evidence type="ECO:0000256" key="3">
    <source>
        <dbReference type="ARBA" id="ARBA00022801"/>
    </source>
</evidence>
<dbReference type="SMART" id="SM00245">
    <property type="entry name" value="TSPc"/>
    <property type="match status" value="1"/>
</dbReference>
<dbReference type="GO" id="GO:0006508">
    <property type="term" value="P:proteolysis"/>
    <property type="evidence" value="ECO:0007669"/>
    <property type="project" value="UniProtKB-KW"/>
</dbReference>
<dbReference type="CDD" id="cd06782">
    <property type="entry name" value="cpPDZ_CPP-like"/>
    <property type="match status" value="1"/>
</dbReference>
<evidence type="ECO:0000313" key="8">
    <source>
        <dbReference type="Proteomes" id="UP000006055"/>
    </source>
</evidence>
<dbReference type="STRING" id="706587.Desti_3204"/>
<dbReference type="InterPro" id="IPR041489">
    <property type="entry name" value="PDZ_6"/>
</dbReference>
<evidence type="ECO:0000313" key="7">
    <source>
        <dbReference type="EMBL" id="AFM25865.1"/>
    </source>
</evidence>
<dbReference type="Gene3D" id="2.30.42.10">
    <property type="match status" value="1"/>
</dbReference>
<name>I4C8H4_DESTA</name>
<keyword evidence="3 5" id="KW-0378">Hydrolase</keyword>
<dbReference type="InterPro" id="IPR029045">
    <property type="entry name" value="ClpP/crotonase-like_dom_sf"/>
</dbReference>
<dbReference type="GO" id="GO:0008236">
    <property type="term" value="F:serine-type peptidase activity"/>
    <property type="evidence" value="ECO:0007669"/>
    <property type="project" value="UniProtKB-KW"/>
</dbReference>
<evidence type="ECO:0000256" key="1">
    <source>
        <dbReference type="ARBA" id="ARBA00009179"/>
    </source>
</evidence>
<keyword evidence="8" id="KW-1185">Reference proteome</keyword>
<dbReference type="Gene3D" id="3.90.226.10">
    <property type="entry name" value="2-enoyl-CoA Hydratase, Chain A, domain 1"/>
    <property type="match status" value="1"/>
</dbReference>
<dbReference type="GO" id="GO:0007165">
    <property type="term" value="P:signal transduction"/>
    <property type="evidence" value="ECO:0007669"/>
    <property type="project" value="TreeGrafter"/>
</dbReference>
<dbReference type="PROSITE" id="PS50106">
    <property type="entry name" value="PDZ"/>
    <property type="match status" value="1"/>
</dbReference>
<gene>
    <name evidence="7" type="ordered locus">Desti_3204</name>
</gene>
<proteinExistence type="inferred from homology"/>
<dbReference type="SMART" id="SM00228">
    <property type="entry name" value="PDZ"/>
    <property type="match status" value="1"/>
</dbReference>
<protein>
    <submittedName>
        <fullName evidence="7">C-terminal processing peptidase</fullName>
    </submittedName>
</protein>
<dbReference type="PANTHER" id="PTHR32060">
    <property type="entry name" value="TAIL-SPECIFIC PROTEASE"/>
    <property type="match status" value="1"/>
</dbReference>
<comment type="similarity">
    <text evidence="1 5">Belongs to the peptidase S41A family.</text>
</comment>
<evidence type="ECO:0000256" key="2">
    <source>
        <dbReference type="ARBA" id="ARBA00022670"/>
    </source>
</evidence>
<dbReference type="Gene3D" id="3.30.750.44">
    <property type="match status" value="1"/>
</dbReference>
<dbReference type="Pfam" id="PF17820">
    <property type="entry name" value="PDZ_6"/>
    <property type="match status" value="1"/>
</dbReference>
<dbReference type="EMBL" id="CP003360">
    <property type="protein sequence ID" value="AFM25865.1"/>
    <property type="molecule type" value="Genomic_DNA"/>
</dbReference>
<dbReference type="GO" id="GO:0004175">
    <property type="term" value="F:endopeptidase activity"/>
    <property type="evidence" value="ECO:0007669"/>
    <property type="project" value="TreeGrafter"/>
</dbReference>
<dbReference type="SUPFAM" id="SSF52096">
    <property type="entry name" value="ClpP/crotonase"/>
    <property type="match status" value="1"/>
</dbReference>
<dbReference type="CDD" id="cd07560">
    <property type="entry name" value="Peptidase_S41_CPP"/>
    <property type="match status" value="1"/>
</dbReference>
<dbReference type="FunFam" id="2.30.42.10:FF:000063">
    <property type="entry name" value="Peptidase, S41 family"/>
    <property type="match status" value="1"/>
</dbReference>
<dbReference type="InterPro" id="IPR005151">
    <property type="entry name" value="Tail-specific_protease"/>
</dbReference>
<dbReference type="InterPro" id="IPR004447">
    <property type="entry name" value="Peptidase_S41A"/>
</dbReference>
<keyword evidence="4 5" id="KW-0720">Serine protease</keyword>
<organism evidence="7 8">
    <name type="scientific">Desulfomonile tiedjei (strain ATCC 49306 / DSM 6799 / DCB-1)</name>
    <dbReference type="NCBI Taxonomy" id="706587"/>
    <lineage>
        <taxon>Bacteria</taxon>
        <taxon>Pseudomonadati</taxon>
        <taxon>Thermodesulfobacteriota</taxon>
        <taxon>Desulfomonilia</taxon>
        <taxon>Desulfomonilales</taxon>
        <taxon>Desulfomonilaceae</taxon>
        <taxon>Desulfomonile</taxon>
    </lineage>
</organism>